<reference evidence="1 2" key="1">
    <citation type="journal article" date="2022" name="Nat. Ecol. Evol.">
        <title>A masculinizing supergene underlies an exaggerated male reproductive morph in a spider.</title>
        <authorList>
            <person name="Hendrickx F."/>
            <person name="De Corte Z."/>
            <person name="Sonet G."/>
            <person name="Van Belleghem S.M."/>
            <person name="Kostlbacher S."/>
            <person name="Vangestel C."/>
        </authorList>
    </citation>
    <scope>NUCLEOTIDE SEQUENCE [LARGE SCALE GENOMIC DNA]</scope>
    <source>
        <strain evidence="1">W744_W776</strain>
    </source>
</reference>
<dbReference type="AlphaFoldDB" id="A0AAV6VXI2"/>
<comment type="caution">
    <text evidence="1">The sequence shown here is derived from an EMBL/GenBank/DDBJ whole genome shotgun (WGS) entry which is preliminary data.</text>
</comment>
<evidence type="ECO:0000313" key="1">
    <source>
        <dbReference type="EMBL" id="KAG8200795.1"/>
    </source>
</evidence>
<gene>
    <name evidence="1" type="ORF">JTE90_006377</name>
</gene>
<keyword evidence="2" id="KW-1185">Reference proteome</keyword>
<name>A0AAV6VXI2_9ARAC</name>
<evidence type="ECO:0000313" key="2">
    <source>
        <dbReference type="Proteomes" id="UP000827092"/>
    </source>
</evidence>
<accession>A0AAV6VXI2</accession>
<sequence>MQLSKQEETTPLGMIFDTSKQVGSMDENNWGTIWGQRLKSGACWHVLFISKEVSIKMLTHTLLLSLLCCVSSFTPPRIIYGGWTPILPGHPFYFGKVSKYHYTDQVSYGHQASGHYHDSIPQDQDTDDYRSYRYGKSSPRYNGGRGISHIHTKSQFSYHPQKPSYGQSPRYPKAHTTKPVYNEIPRKPLDIFENPHKHVNYIPPVRDLTLQDLKVLDHGGKEAYLQGTSMGKVHPNSIKPVGHVNLGAINSFANVNTLNYQSNHGAAQLLRNYDAGLYKSPHESKYNPASSFSHGPLYNSKPYGSHGITNTFTGTSFPHSESDVIRNTKDASKASLFSGSTHSSLHKTPYHTTSKDLYPSGSFDMINQVKSNPKFKFYSGVKSHHTTPFASPSSYNNNQYPNSIQSIIQSEQNPSARTPENHQTLKANKNYDYKNVGVGNFYRNQDTLSKVHQDIPTIVNKEVEVVHIPSSIPHQYSSNTDQEHVLYINGGSTSKPSSGKYRSSKFASETIVEEPIEFHIMDDGPNADSVAAGSHRVPAEESVFVGTRSLDSRDVQSVSVDSRENKLDDSIEKKQFFHAYYAPSGHTPPEGYLKMSPEEFSKLFKDAEIQYVQRSEGEGLRAIHVAEKRSS</sequence>
<proteinExistence type="predicted"/>
<organism evidence="1 2">
    <name type="scientific">Oedothorax gibbosus</name>
    <dbReference type="NCBI Taxonomy" id="931172"/>
    <lineage>
        <taxon>Eukaryota</taxon>
        <taxon>Metazoa</taxon>
        <taxon>Ecdysozoa</taxon>
        <taxon>Arthropoda</taxon>
        <taxon>Chelicerata</taxon>
        <taxon>Arachnida</taxon>
        <taxon>Araneae</taxon>
        <taxon>Araneomorphae</taxon>
        <taxon>Entelegynae</taxon>
        <taxon>Araneoidea</taxon>
        <taxon>Linyphiidae</taxon>
        <taxon>Erigoninae</taxon>
        <taxon>Oedothorax</taxon>
    </lineage>
</organism>
<dbReference type="Proteomes" id="UP000827092">
    <property type="component" value="Unassembled WGS sequence"/>
</dbReference>
<protein>
    <submittedName>
        <fullName evidence="1">Uncharacterized protein</fullName>
    </submittedName>
</protein>
<dbReference type="EMBL" id="JAFNEN010000013">
    <property type="protein sequence ID" value="KAG8200795.1"/>
    <property type="molecule type" value="Genomic_DNA"/>
</dbReference>